<comment type="caution">
    <text evidence="1">The sequence shown here is derived from an EMBL/GenBank/DDBJ whole genome shotgun (WGS) entry which is preliminary data.</text>
</comment>
<keyword evidence="2" id="KW-1185">Reference proteome</keyword>
<evidence type="ECO:0000313" key="1">
    <source>
        <dbReference type="EMBL" id="TLE01965.1"/>
    </source>
</evidence>
<dbReference type="OrthoDB" id="9843713at2"/>
<organism evidence="1 2">
    <name type="scientific">Helicobacter japonicus</name>
    <dbReference type="NCBI Taxonomy" id="425400"/>
    <lineage>
        <taxon>Bacteria</taxon>
        <taxon>Pseudomonadati</taxon>
        <taxon>Campylobacterota</taxon>
        <taxon>Epsilonproteobacteria</taxon>
        <taxon>Campylobacterales</taxon>
        <taxon>Helicobacteraceae</taxon>
        <taxon>Helicobacter</taxon>
    </lineage>
</organism>
<sequence length="126" mass="14840">MDKVGYIDNEAEQRLKVEFVLEKNRITPKRQKDRENLISAWGINDEILEEFLDLVNENIKDNEEKIGLLTNIKEYRFLEYGEIYDIASFKFGEEVTQGQIESLIDKICDSAIFEYENLVLCPKEKL</sequence>
<dbReference type="RefSeq" id="WP_034360868.1">
    <property type="nucleotide sequence ID" value="NZ_CAJUDB010000003.1"/>
</dbReference>
<name>A0A4U8TQ47_9HELI</name>
<proteinExistence type="predicted"/>
<dbReference type="EMBL" id="JRMQ02000005">
    <property type="protein sequence ID" value="TLE01965.1"/>
    <property type="molecule type" value="Genomic_DNA"/>
</dbReference>
<protein>
    <submittedName>
        <fullName evidence="1">Uncharacterized protein</fullName>
    </submittedName>
</protein>
<dbReference type="Proteomes" id="UP000029707">
    <property type="component" value="Unassembled WGS sequence"/>
</dbReference>
<gene>
    <name evidence="1" type="ORF">LS65_005235</name>
</gene>
<accession>A0A4U8TQ47</accession>
<dbReference type="STRING" id="425400.LS65_01910"/>
<evidence type="ECO:0000313" key="2">
    <source>
        <dbReference type="Proteomes" id="UP000029707"/>
    </source>
</evidence>
<reference evidence="1 2" key="1">
    <citation type="journal article" date="2014" name="Genome Announc.">
        <title>Draft genome sequences of eight enterohepatic helicobacter species isolated from both laboratory and wild rodents.</title>
        <authorList>
            <person name="Sheh A."/>
            <person name="Shen Z."/>
            <person name="Fox J.G."/>
        </authorList>
    </citation>
    <scope>NUCLEOTIDE SEQUENCE [LARGE SCALE GENOMIC DNA]</scope>
    <source>
        <strain evidence="1 2">MIT 01-6451</strain>
    </source>
</reference>
<dbReference type="AlphaFoldDB" id="A0A4U8TQ47"/>